<keyword evidence="2 5" id="KW-0285">Flavoprotein</keyword>
<dbReference type="EC" id="1.5.1.38" evidence="7"/>
<evidence type="ECO:0000313" key="8">
    <source>
        <dbReference type="Proteomes" id="UP000664218"/>
    </source>
</evidence>
<evidence type="ECO:0000256" key="1">
    <source>
        <dbReference type="ARBA" id="ARBA00008366"/>
    </source>
</evidence>
<dbReference type="Pfam" id="PF00881">
    <property type="entry name" value="Nitroreductase"/>
    <property type="match status" value="1"/>
</dbReference>
<gene>
    <name evidence="7" type="primary">nfsA</name>
    <name evidence="7" type="ORF">J3A84_02775</name>
</gene>
<sequence>MNEILKLMNSHTSVRNFKDYPISDETLQELIRAGQSAASSNFIQAYTVIRVNDPEKRKIIAELAGNQSHVEDAPLFLVFVADLERARLSTTLHEEKMVHGQTEAFIISTVDTALMAQNVMLAAESMDLGGVYIGAIRNNPQVVSELLDLPDHTYPLFGMCLGYPDSKNEVKPRLPLEIVLKTDSYQSGNEVELLRNYDETMEAYYEKRTTANRTDNWTRQMARMFSKPLRPHMKDFLESRKLNMR</sequence>
<keyword evidence="3 5" id="KW-0288">FMN</keyword>
<feature type="domain" description="Nitroreductase" evidence="6">
    <location>
        <begin position="11"/>
        <end position="163"/>
    </location>
</feature>
<dbReference type="Gene3D" id="3.40.109.10">
    <property type="entry name" value="NADH Oxidase"/>
    <property type="match status" value="1"/>
</dbReference>
<evidence type="ECO:0000313" key="7">
    <source>
        <dbReference type="EMBL" id="MBO1263966.1"/>
    </source>
</evidence>
<dbReference type="AlphaFoldDB" id="A0A939H9J1"/>
<dbReference type="EMBL" id="JAFNJU010000001">
    <property type="protein sequence ID" value="MBO1263966.1"/>
    <property type="molecule type" value="Genomic_DNA"/>
</dbReference>
<keyword evidence="5" id="KW-0521">NADP</keyword>
<dbReference type="InterPro" id="IPR029479">
    <property type="entry name" value="Nitroreductase"/>
</dbReference>
<name>A0A939H9J1_9CLOT</name>
<dbReference type="InterPro" id="IPR000415">
    <property type="entry name" value="Nitroreductase-like"/>
</dbReference>
<accession>A0A939H9J1</accession>
<dbReference type="SUPFAM" id="SSF55469">
    <property type="entry name" value="FMN-dependent nitroreductase-like"/>
    <property type="match status" value="1"/>
</dbReference>
<dbReference type="InterPro" id="IPR016446">
    <property type="entry name" value="Flavin_OxRdtase_Frp"/>
</dbReference>
<reference evidence="7" key="1">
    <citation type="submission" date="2021-03" db="EMBL/GenBank/DDBJ databases">
        <title>Proteiniclasticum marinus sp. nov., isolated from tidal flat sediment.</title>
        <authorList>
            <person name="Namirimu T."/>
            <person name="Yang J.-A."/>
            <person name="Yang S.-H."/>
            <person name="Kim Y.-J."/>
            <person name="Kwon K.K."/>
        </authorList>
    </citation>
    <scope>NUCLEOTIDE SEQUENCE</scope>
    <source>
        <strain evidence="7">SCR006</strain>
    </source>
</reference>
<comment type="similarity">
    <text evidence="1 5">Belongs to the flavin oxidoreductase frp family.</text>
</comment>
<dbReference type="CDD" id="cd02146">
    <property type="entry name" value="NfsA-like"/>
    <property type="match status" value="1"/>
</dbReference>
<dbReference type="RefSeq" id="WP_207598460.1">
    <property type="nucleotide sequence ID" value="NZ_JAFNJU010000001.1"/>
</dbReference>
<dbReference type="GO" id="GO:0052873">
    <property type="term" value="F:FMN reductase (NADPH) activity"/>
    <property type="evidence" value="ECO:0007669"/>
    <property type="project" value="UniProtKB-EC"/>
</dbReference>
<keyword evidence="4 5" id="KW-0560">Oxidoreductase</keyword>
<comment type="caution">
    <text evidence="7">The sequence shown here is derived from an EMBL/GenBank/DDBJ whole genome shotgun (WGS) entry which is preliminary data.</text>
</comment>
<evidence type="ECO:0000256" key="3">
    <source>
        <dbReference type="ARBA" id="ARBA00022643"/>
    </source>
</evidence>
<dbReference type="NCBIfam" id="NF008033">
    <property type="entry name" value="PRK10765.1"/>
    <property type="match status" value="1"/>
</dbReference>
<proteinExistence type="inferred from homology"/>
<dbReference type="PANTHER" id="PTHR43425:SF2">
    <property type="entry name" value="OXYGEN-INSENSITIVE NADPH NITROREDUCTASE"/>
    <property type="match status" value="1"/>
</dbReference>
<dbReference type="PANTHER" id="PTHR43425">
    <property type="entry name" value="OXYGEN-INSENSITIVE NADPH NITROREDUCTASE"/>
    <property type="match status" value="1"/>
</dbReference>
<dbReference type="Proteomes" id="UP000664218">
    <property type="component" value="Unassembled WGS sequence"/>
</dbReference>
<evidence type="ECO:0000256" key="2">
    <source>
        <dbReference type="ARBA" id="ARBA00022630"/>
    </source>
</evidence>
<keyword evidence="8" id="KW-1185">Reference proteome</keyword>
<evidence type="ECO:0000256" key="5">
    <source>
        <dbReference type="PIRNR" id="PIRNR005426"/>
    </source>
</evidence>
<dbReference type="PIRSF" id="PIRSF005426">
    <property type="entry name" value="Frp"/>
    <property type="match status" value="1"/>
</dbReference>
<protein>
    <submittedName>
        <fullName evidence="7">Oxygen-insensitive NADPH nitroreductase</fullName>
        <ecNumber evidence="7">1.5.1.38</ecNumber>
    </submittedName>
</protein>
<evidence type="ECO:0000259" key="6">
    <source>
        <dbReference type="Pfam" id="PF00881"/>
    </source>
</evidence>
<evidence type="ECO:0000256" key="4">
    <source>
        <dbReference type="ARBA" id="ARBA00023002"/>
    </source>
</evidence>
<organism evidence="7 8">
    <name type="scientific">Proteiniclasticum aestuarii</name>
    <dbReference type="NCBI Taxonomy" id="2817862"/>
    <lineage>
        <taxon>Bacteria</taxon>
        <taxon>Bacillati</taxon>
        <taxon>Bacillota</taxon>
        <taxon>Clostridia</taxon>
        <taxon>Eubacteriales</taxon>
        <taxon>Clostridiaceae</taxon>
        <taxon>Proteiniclasticum</taxon>
    </lineage>
</organism>